<evidence type="ECO:0000313" key="13">
    <source>
        <dbReference type="Proteomes" id="UP000251800"/>
    </source>
</evidence>
<keyword evidence="5 9" id="KW-0798">TonB box</keyword>
<evidence type="ECO:0000256" key="7">
    <source>
        <dbReference type="ARBA" id="ARBA00023237"/>
    </source>
</evidence>
<dbReference type="Gene3D" id="2.40.170.20">
    <property type="entry name" value="TonB-dependent receptor, beta-barrel domain"/>
    <property type="match status" value="1"/>
</dbReference>
<proteinExistence type="inferred from homology"/>
<evidence type="ECO:0000259" key="10">
    <source>
        <dbReference type="Pfam" id="PF00593"/>
    </source>
</evidence>
<name>A0A363UQF7_9GAMM</name>
<dbReference type="InterPro" id="IPR000531">
    <property type="entry name" value="Beta-barrel_TonB"/>
</dbReference>
<dbReference type="Proteomes" id="UP000251800">
    <property type="component" value="Unassembled WGS sequence"/>
</dbReference>
<dbReference type="AlphaFoldDB" id="A0A363UQF7"/>
<evidence type="ECO:0000256" key="4">
    <source>
        <dbReference type="ARBA" id="ARBA00022692"/>
    </source>
</evidence>
<dbReference type="PANTHER" id="PTHR47234">
    <property type="match status" value="1"/>
</dbReference>
<keyword evidence="3 8" id="KW-1134">Transmembrane beta strand</keyword>
<evidence type="ECO:0000259" key="11">
    <source>
        <dbReference type="Pfam" id="PF07715"/>
    </source>
</evidence>
<comment type="caution">
    <text evidence="12">The sequence shown here is derived from an EMBL/GenBank/DDBJ whole genome shotgun (WGS) entry which is preliminary data.</text>
</comment>
<organism evidence="12 13">
    <name type="scientific">Abyssibacter profundi</name>
    <dbReference type="NCBI Taxonomy" id="2182787"/>
    <lineage>
        <taxon>Bacteria</taxon>
        <taxon>Pseudomonadati</taxon>
        <taxon>Pseudomonadota</taxon>
        <taxon>Gammaproteobacteria</taxon>
        <taxon>Chromatiales</taxon>
        <taxon>Oceanococcaceae</taxon>
        <taxon>Abyssibacter</taxon>
    </lineage>
</organism>
<dbReference type="Gene3D" id="2.170.130.10">
    <property type="entry name" value="TonB-dependent receptor, plug domain"/>
    <property type="match status" value="1"/>
</dbReference>
<comment type="similarity">
    <text evidence="8 9">Belongs to the TonB-dependent receptor family.</text>
</comment>
<comment type="subcellular location">
    <subcellularLocation>
        <location evidence="1 8">Cell outer membrane</location>
        <topology evidence="1 8">Multi-pass membrane protein</topology>
    </subcellularLocation>
</comment>
<evidence type="ECO:0000256" key="2">
    <source>
        <dbReference type="ARBA" id="ARBA00022448"/>
    </source>
</evidence>
<evidence type="ECO:0000256" key="8">
    <source>
        <dbReference type="PROSITE-ProRule" id="PRU01360"/>
    </source>
</evidence>
<evidence type="ECO:0000313" key="12">
    <source>
        <dbReference type="EMBL" id="PWN57745.1"/>
    </source>
</evidence>
<sequence>MICTPAWAQVGERADAPEEEDQVELQTFEVTGSRIRRVDFESAQPVVVLTREDIERTGLVNIGDLLQEVPMAGSALNRTFNNGGTGTTEVDLRNLGSNRTLVLVDGHRWINGTSFAGTGAVDLNTIPTAIIERIEILKDGASAIYGSDAIAGVINFITRKDVTGVQASTQFGAYNAEDGLQQQHNLSFGTVSSNTSMFTNFSFTRQNALFAGDRERSSVPLFGTGITRGSIFTPRGTVLFVPNQANQNILNAANSDNCQDLGAGVVNGTVEDELGFDPGLTIPNQASGLTLCNIILQRGETVNPGETTAEVAARYKPFDTFEDPYNFAPINYLLTPFEQTSVFTQINHRFSDLINFSGQVLYNKSRTERELAETPLIFGNLLFPPFDQVYVADDQLYNPFDQDIGNSGEDGLIGLGIVGRRFQELGPRTLTRDTETIYLRPNINGTFDALGRFFSWELGYSFGTSVTTNRHTGDLNMENVKRALGPAEFCGGDPRVQDGTIVANETADPDCVPLDIFGGPGSITQEQLDYVSYNAASSAESQVRDLYGNLSFDFPNSAEYLPAPIGMALGFEIRNEKFEDQPDALVEQGLSSTNLRRSTKGSISGREAFVELDIPMFAGIDFVESLDLNLAARYTNFDSYDPDLSGKVGIRWQPFSDLLVRATGSQSFRAPSITDLFLAATDSYPSVTDPCVGRSEGSTTDENCDAEGVDGGVTQPSSQILTQFGGNQNLEPETADTFTAGFVFSPSAIPEFNIYLDYFDIKLDNFIGFLSPQLILDLCYTADRSSGRPAVCDFVDRNDGGAGSIRTIQARSFNFAKLETRGIDVAFDYVLPVNDWLSGVGLDVPGRFVLSADSQYLISYEQFVPNSDGSFTGFELKGLNLGDTPLPKLKINAELTWDMGPYGFSWSTRFIQGTWEQCNDGLSPPVQDFGLCDRNDEDLNTDQDDDVDGSLHKLEDVFYHDIQFTWTPPFFNQGELTLGVRNLFNEQPPVSYQAFSNSFPATLYEPPDSREPYLRMKVAF</sequence>
<feature type="domain" description="TonB-dependent receptor plug" evidence="11">
    <location>
        <begin position="41"/>
        <end position="153"/>
    </location>
</feature>
<keyword evidence="7 8" id="KW-0998">Cell outer membrane</keyword>
<dbReference type="PANTHER" id="PTHR47234:SF2">
    <property type="entry name" value="TONB-DEPENDENT RECEPTOR"/>
    <property type="match status" value="1"/>
</dbReference>
<gene>
    <name evidence="12" type="ORF">DEH80_00985</name>
</gene>
<reference evidence="12 13" key="1">
    <citation type="submission" date="2018-05" db="EMBL/GenBank/DDBJ databases">
        <title>Abyssibacter profundi OUC007T gen. nov., sp. nov, a marine bacterium isolated from seawater of the Mariana Trench.</title>
        <authorList>
            <person name="Zhou S."/>
        </authorList>
    </citation>
    <scope>NUCLEOTIDE SEQUENCE [LARGE SCALE GENOMIC DNA]</scope>
    <source>
        <strain evidence="12 13">OUC007</strain>
    </source>
</reference>
<keyword evidence="4 8" id="KW-0812">Transmembrane</keyword>
<evidence type="ECO:0000256" key="5">
    <source>
        <dbReference type="ARBA" id="ARBA00023077"/>
    </source>
</evidence>
<keyword evidence="6 8" id="KW-0472">Membrane</keyword>
<dbReference type="EMBL" id="QEQK01000001">
    <property type="protein sequence ID" value="PWN57745.1"/>
    <property type="molecule type" value="Genomic_DNA"/>
</dbReference>
<dbReference type="PROSITE" id="PS52016">
    <property type="entry name" value="TONB_DEPENDENT_REC_3"/>
    <property type="match status" value="1"/>
</dbReference>
<evidence type="ECO:0008006" key="14">
    <source>
        <dbReference type="Google" id="ProtNLM"/>
    </source>
</evidence>
<dbReference type="InterPro" id="IPR012910">
    <property type="entry name" value="Plug_dom"/>
</dbReference>
<dbReference type="GO" id="GO:0009279">
    <property type="term" value="C:cell outer membrane"/>
    <property type="evidence" value="ECO:0007669"/>
    <property type="project" value="UniProtKB-SubCell"/>
</dbReference>
<feature type="domain" description="TonB-dependent receptor-like beta-barrel" evidence="10">
    <location>
        <begin position="433"/>
        <end position="983"/>
    </location>
</feature>
<evidence type="ECO:0000256" key="1">
    <source>
        <dbReference type="ARBA" id="ARBA00004571"/>
    </source>
</evidence>
<accession>A0A363UQF7</accession>
<protein>
    <recommendedName>
        <fullName evidence="14">TonB-dependent receptor</fullName>
    </recommendedName>
</protein>
<dbReference type="InterPro" id="IPR037066">
    <property type="entry name" value="Plug_dom_sf"/>
</dbReference>
<dbReference type="InterPro" id="IPR036942">
    <property type="entry name" value="Beta-barrel_TonB_sf"/>
</dbReference>
<dbReference type="Pfam" id="PF07715">
    <property type="entry name" value="Plug"/>
    <property type="match status" value="1"/>
</dbReference>
<evidence type="ECO:0000256" key="3">
    <source>
        <dbReference type="ARBA" id="ARBA00022452"/>
    </source>
</evidence>
<dbReference type="InterPro" id="IPR039426">
    <property type="entry name" value="TonB-dep_rcpt-like"/>
</dbReference>
<evidence type="ECO:0000256" key="6">
    <source>
        <dbReference type="ARBA" id="ARBA00023136"/>
    </source>
</evidence>
<keyword evidence="13" id="KW-1185">Reference proteome</keyword>
<evidence type="ECO:0000256" key="9">
    <source>
        <dbReference type="RuleBase" id="RU003357"/>
    </source>
</evidence>
<dbReference type="SUPFAM" id="SSF56935">
    <property type="entry name" value="Porins"/>
    <property type="match status" value="1"/>
</dbReference>
<keyword evidence="2 8" id="KW-0813">Transport</keyword>
<dbReference type="Pfam" id="PF00593">
    <property type="entry name" value="TonB_dep_Rec_b-barrel"/>
    <property type="match status" value="1"/>
</dbReference>